<keyword evidence="5" id="KW-1185">Reference proteome</keyword>
<evidence type="ECO:0000313" key="4">
    <source>
        <dbReference type="EMBL" id="GAX10503.1"/>
    </source>
</evidence>
<dbReference type="GO" id="GO:0051017">
    <property type="term" value="P:actin filament bundle assembly"/>
    <property type="evidence" value="ECO:0007669"/>
    <property type="project" value="TreeGrafter"/>
</dbReference>
<dbReference type="InParanoid" id="A0A1Z5J921"/>
<feature type="compositionally biased region" description="Polar residues" evidence="3">
    <location>
        <begin position="224"/>
        <end position="234"/>
    </location>
</feature>
<evidence type="ECO:0000256" key="1">
    <source>
        <dbReference type="ARBA" id="ARBA00022737"/>
    </source>
</evidence>
<dbReference type="PANTHER" id="PTHR24153">
    <property type="entry name" value="ESPIN"/>
    <property type="match status" value="1"/>
</dbReference>
<name>A0A1Z5J921_FISSO</name>
<evidence type="ECO:0000313" key="5">
    <source>
        <dbReference type="Proteomes" id="UP000198406"/>
    </source>
</evidence>
<evidence type="ECO:0000256" key="2">
    <source>
        <dbReference type="ARBA" id="ARBA00023043"/>
    </source>
</evidence>
<keyword evidence="1" id="KW-0677">Repeat</keyword>
<proteinExistence type="predicted"/>
<dbReference type="GO" id="GO:0005737">
    <property type="term" value="C:cytoplasm"/>
    <property type="evidence" value="ECO:0007669"/>
    <property type="project" value="TreeGrafter"/>
</dbReference>
<feature type="region of interest" description="Disordered" evidence="3">
    <location>
        <begin position="74"/>
        <end position="105"/>
    </location>
</feature>
<sequence>MSYTPPQRPLHERHVSTPASLSAMGLSSLSLSPKNSPDRNAGRNQRSTSLSANSRKDLPPIFWYMEAGEWEKASARARRHPRDAKTWATLKTKDSLGSPPSTSSFGTKRLALHHACFKLRSAGSVPPPTSLPPLQRSSLYNQEESARGPMTFEEIDPFIQICNFILLLIQLYPDSAGVRESRHGCLPLHLAAFASCASRVTRQHSTIIEDGLSSPAVPGPARPSNISKRSTSDTTTATLMSAMHAEEGLNCQHFASRTSVSASSDNLHINPRREMMAVKVINALLDAYPKAIRVDSEGGRLPLHTACAGRATPRVISTLLAAYPSAARHRNKDGFLPLHLSAHWGVSHPNVAINLLKAYPDATVGRNRWERTPLEEALCMAGENGRPHQAALVRALRKHPSFWTRSDCMTAFFPRAQAKVSVAVDVDESLPSTEEDEVHMLPKDRELLEDCYDDEEFGQEVAFVSKDKASKAEDVDLTLPLETLIQNRKWEAVLQKIQVDPLEAEKELKVMTRGGFKSNTGFFPLHYACERNPPAAVCQALVEACPMAVLTRCMPGGCLPLHIACTWYCSASVVKVLLSADQGGAVVKDELGNMAIHSACFSGADVAVIEELILMDPKSVLARNHQGSRPMDICKRLRHDNRETVCQILALKQEALVRHKKSMSSSSGTWSAVADEAHEWIKGAASADRFDERVEICNEDEKEELLWI</sequence>
<feature type="region of interest" description="Disordered" evidence="3">
    <location>
        <begin position="1"/>
        <end position="54"/>
    </location>
</feature>
<protein>
    <recommendedName>
        <fullName evidence="6">Ankyrin</fullName>
    </recommendedName>
</protein>
<feature type="compositionally biased region" description="Polar residues" evidence="3">
    <location>
        <begin position="42"/>
        <end position="53"/>
    </location>
</feature>
<comment type="caution">
    <text evidence="4">The sequence shown here is derived from an EMBL/GenBank/DDBJ whole genome shotgun (WGS) entry which is preliminary data.</text>
</comment>
<dbReference type="OrthoDB" id="43346at2759"/>
<dbReference type="PANTHER" id="PTHR24153:SF8">
    <property type="entry name" value="FORKED, ISOFORM F"/>
    <property type="match status" value="1"/>
</dbReference>
<feature type="compositionally biased region" description="Low complexity" evidence="3">
    <location>
        <begin position="20"/>
        <end position="32"/>
    </location>
</feature>
<dbReference type="GO" id="GO:0051015">
    <property type="term" value="F:actin filament binding"/>
    <property type="evidence" value="ECO:0007669"/>
    <property type="project" value="TreeGrafter"/>
</dbReference>
<dbReference type="AlphaFoldDB" id="A0A1Z5J921"/>
<dbReference type="SUPFAM" id="SSF48403">
    <property type="entry name" value="Ankyrin repeat"/>
    <property type="match status" value="1"/>
</dbReference>
<feature type="region of interest" description="Disordered" evidence="3">
    <location>
        <begin position="209"/>
        <end position="234"/>
    </location>
</feature>
<organism evidence="4 5">
    <name type="scientific">Fistulifera solaris</name>
    <name type="common">Oleaginous diatom</name>
    <dbReference type="NCBI Taxonomy" id="1519565"/>
    <lineage>
        <taxon>Eukaryota</taxon>
        <taxon>Sar</taxon>
        <taxon>Stramenopiles</taxon>
        <taxon>Ochrophyta</taxon>
        <taxon>Bacillariophyta</taxon>
        <taxon>Bacillariophyceae</taxon>
        <taxon>Bacillariophycidae</taxon>
        <taxon>Naviculales</taxon>
        <taxon>Naviculaceae</taxon>
        <taxon>Fistulifera</taxon>
    </lineage>
</organism>
<dbReference type="InterPro" id="IPR002110">
    <property type="entry name" value="Ankyrin_rpt"/>
</dbReference>
<dbReference type="SMART" id="SM00248">
    <property type="entry name" value="ANK"/>
    <property type="match status" value="4"/>
</dbReference>
<dbReference type="InterPro" id="IPR052420">
    <property type="entry name" value="Espin/Espin-like"/>
</dbReference>
<reference evidence="4 5" key="1">
    <citation type="journal article" date="2015" name="Plant Cell">
        <title>Oil accumulation by the oleaginous diatom Fistulifera solaris as revealed by the genome and transcriptome.</title>
        <authorList>
            <person name="Tanaka T."/>
            <person name="Maeda Y."/>
            <person name="Veluchamy A."/>
            <person name="Tanaka M."/>
            <person name="Abida H."/>
            <person name="Marechal E."/>
            <person name="Bowler C."/>
            <person name="Muto M."/>
            <person name="Sunaga Y."/>
            <person name="Tanaka M."/>
            <person name="Yoshino T."/>
            <person name="Taniguchi T."/>
            <person name="Fukuda Y."/>
            <person name="Nemoto M."/>
            <person name="Matsumoto M."/>
            <person name="Wong P.S."/>
            <person name="Aburatani S."/>
            <person name="Fujibuchi W."/>
        </authorList>
    </citation>
    <scope>NUCLEOTIDE SEQUENCE [LARGE SCALE GENOMIC DNA]</scope>
    <source>
        <strain evidence="4 5">JPCC DA0580</strain>
    </source>
</reference>
<dbReference type="EMBL" id="BDSP01000017">
    <property type="protein sequence ID" value="GAX10503.1"/>
    <property type="molecule type" value="Genomic_DNA"/>
</dbReference>
<evidence type="ECO:0000256" key="3">
    <source>
        <dbReference type="SAM" id="MobiDB-lite"/>
    </source>
</evidence>
<dbReference type="InterPro" id="IPR036770">
    <property type="entry name" value="Ankyrin_rpt-contain_sf"/>
</dbReference>
<gene>
    <name evidence="4" type="ORF">FisN_21Lh208</name>
</gene>
<dbReference type="Proteomes" id="UP000198406">
    <property type="component" value="Unassembled WGS sequence"/>
</dbReference>
<keyword evidence="2" id="KW-0040">ANK repeat</keyword>
<accession>A0A1Z5J921</accession>
<dbReference type="Gene3D" id="1.25.40.20">
    <property type="entry name" value="Ankyrin repeat-containing domain"/>
    <property type="match status" value="2"/>
</dbReference>
<evidence type="ECO:0008006" key="6">
    <source>
        <dbReference type="Google" id="ProtNLM"/>
    </source>
</evidence>